<dbReference type="EMBL" id="JACEZS010000004">
    <property type="protein sequence ID" value="MBA5605192.1"/>
    <property type="molecule type" value="Genomic_DNA"/>
</dbReference>
<organism evidence="1 2">
    <name type="scientific">Rugamonas fusca</name>
    <dbReference type="NCBI Taxonomy" id="2758568"/>
    <lineage>
        <taxon>Bacteria</taxon>
        <taxon>Pseudomonadati</taxon>
        <taxon>Pseudomonadota</taxon>
        <taxon>Betaproteobacteria</taxon>
        <taxon>Burkholderiales</taxon>
        <taxon>Oxalobacteraceae</taxon>
        <taxon>Telluria group</taxon>
        <taxon>Rugamonas</taxon>
    </lineage>
</organism>
<evidence type="ECO:0000313" key="2">
    <source>
        <dbReference type="Proteomes" id="UP000566711"/>
    </source>
</evidence>
<sequence length="114" mass="12980">MTAFLLRPAPYNLPENFSQILGGAMRVLIHILRVATIRAIDRLANVLAISRDVQRSGPANHYPDFLYPERDGRAELGKERRFYAGNDSIRITTADGELWIFPDGHRLLLPRPQK</sequence>
<proteinExistence type="predicted"/>
<dbReference type="RefSeq" id="WP_182215813.1">
    <property type="nucleotide sequence ID" value="NZ_JACEZS010000004.1"/>
</dbReference>
<dbReference type="Proteomes" id="UP000566711">
    <property type="component" value="Unassembled WGS sequence"/>
</dbReference>
<comment type="caution">
    <text evidence="1">The sequence shown here is derived from an EMBL/GenBank/DDBJ whole genome shotgun (WGS) entry which is preliminary data.</text>
</comment>
<keyword evidence="2" id="KW-1185">Reference proteome</keyword>
<accession>A0A7W2I684</accession>
<reference evidence="1 2" key="1">
    <citation type="submission" date="2020-07" db="EMBL/GenBank/DDBJ databases">
        <title>Novel species isolated from subtropical streams in China.</title>
        <authorList>
            <person name="Lu H."/>
        </authorList>
    </citation>
    <scope>NUCLEOTIDE SEQUENCE [LARGE SCALE GENOMIC DNA]</scope>
    <source>
        <strain evidence="1 2">FT3S</strain>
    </source>
</reference>
<gene>
    <name evidence="1" type="ORF">H3H36_07445</name>
</gene>
<dbReference type="AlphaFoldDB" id="A0A7W2I684"/>
<protein>
    <submittedName>
        <fullName evidence="1">Uncharacterized protein</fullName>
    </submittedName>
</protein>
<evidence type="ECO:0000313" key="1">
    <source>
        <dbReference type="EMBL" id="MBA5605192.1"/>
    </source>
</evidence>
<name>A0A7W2I684_9BURK</name>